<evidence type="ECO:0000256" key="1">
    <source>
        <dbReference type="SAM" id="MobiDB-lite"/>
    </source>
</evidence>
<feature type="region of interest" description="Disordered" evidence="1">
    <location>
        <begin position="95"/>
        <end position="128"/>
    </location>
</feature>
<dbReference type="EMBL" id="KQ947421">
    <property type="protein sequence ID" value="KUJ13830.1"/>
    <property type="molecule type" value="Genomic_DNA"/>
</dbReference>
<dbReference type="GO" id="GO:0003700">
    <property type="term" value="F:DNA-binding transcription factor activity"/>
    <property type="evidence" value="ECO:0007669"/>
    <property type="project" value="InterPro"/>
</dbReference>
<reference evidence="2 3" key="1">
    <citation type="submission" date="2015-10" db="EMBL/GenBank/DDBJ databases">
        <title>Full genome of DAOMC 229536 Phialocephala scopiformis, a fungal endophyte of spruce producing the potent anti-insectan compound rugulosin.</title>
        <authorList>
            <consortium name="DOE Joint Genome Institute"/>
            <person name="Walker A.K."/>
            <person name="Frasz S.L."/>
            <person name="Seifert K.A."/>
            <person name="Miller J.D."/>
            <person name="Mondo S.J."/>
            <person name="Labutti K."/>
            <person name="Lipzen A."/>
            <person name="Dockter R."/>
            <person name="Kennedy M."/>
            <person name="Grigoriev I.V."/>
            <person name="Spatafora J.W."/>
        </authorList>
    </citation>
    <scope>NUCLEOTIDE SEQUENCE [LARGE SCALE GENOMIC DNA]</scope>
    <source>
        <strain evidence="2 3">CBS 120377</strain>
    </source>
</reference>
<dbReference type="RefSeq" id="XP_018068185.1">
    <property type="nucleotide sequence ID" value="XM_018220175.1"/>
</dbReference>
<dbReference type="CDD" id="cd14688">
    <property type="entry name" value="bZIP_YAP"/>
    <property type="match status" value="1"/>
</dbReference>
<evidence type="ECO:0008006" key="4">
    <source>
        <dbReference type="Google" id="ProtNLM"/>
    </source>
</evidence>
<evidence type="ECO:0000313" key="3">
    <source>
        <dbReference type="Proteomes" id="UP000070700"/>
    </source>
</evidence>
<proteinExistence type="predicted"/>
<organism evidence="2 3">
    <name type="scientific">Mollisia scopiformis</name>
    <name type="common">Conifer needle endophyte fungus</name>
    <name type="synonym">Phialocephala scopiformis</name>
    <dbReference type="NCBI Taxonomy" id="149040"/>
    <lineage>
        <taxon>Eukaryota</taxon>
        <taxon>Fungi</taxon>
        <taxon>Dikarya</taxon>
        <taxon>Ascomycota</taxon>
        <taxon>Pezizomycotina</taxon>
        <taxon>Leotiomycetes</taxon>
        <taxon>Helotiales</taxon>
        <taxon>Mollisiaceae</taxon>
        <taxon>Mollisia</taxon>
    </lineage>
</organism>
<gene>
    <name evidence="2" type="ORF">LY89DRAFT_736827</name>
</gene>
<dbReference type="AlphaFoldDB" id="A0A194X0W7"/>
<protein>
    <recommendedName>
        <fullName evidence="4">BZIP domain-containing protein</fullName>
    </recommendedName>
</protein>
<dbReference type="InParanoid" id="A0A194X0W7"/>
<dbReference type="KEGG" id="psco:LY89DRAFT_736827"/>
<dbReference type="InterPro" id="IPR046347">
    <property type="entry name" value="bZIP_sf"/>
</dbReference>
<evidence type="ECO:0000313" key="2">
    <source>
        <dbReference type="EMBL" id="KUJ13830.1"/>
    </source>
</evidence>
<dbReference type="Gene3D" id="1.20.5.170">
    <property type="match status" value="1"/>
</dbReference>
<dbReference type="SUPFAM" id="SSF57959">
    <property type="entry name" value="Leucine zipper domain"/>
    <property type="match status" value="1"/>
</dbReference>
<accession>A0A194X0W7</accession>
<dbReference type="Proteomes" id="UP000070700">
    <property type="component" value="Unassembled WGS sequence"/>
</dbReference>
<sequence>MTSQQHRQTSSQSTTPYYPLLAHNHKEIQYSTTPDATILGQFPFQGLDLPLDYEPYPETGRGDFGEVSHHPVHRLQQHSQPTDPGIIYGATTFTSPQLQNGKGQAKPTTAIPGPKDESHEKKVHRRMQNRLSQRAYRSRKDKLIETLQLKIDAQIGSRKRMAEACNKKIDSCIDVLHTQVNELKALQTVLMGTMPVPEDGGSRDDVDDVMNMERESSMDTNEGLELGLEFDASAWGYQF</sequence>
<keyword evidence="3" id="KW-1185">Reference proteome</keyword>
<dbReference type="OrthoDB" id="3558945at2759"/>
<name>A0A194X0W7_MOLSC</name>
<dbReference type="GeneID" id="28829901"/>